<dbReference type="EMBL" id="PDKB01000001">
    <property type="protein sequence ID" value="RBQ30231.1"/>
    <property type="molecule type" value="Genomic_DNA"/>
</dbReference>
<evidence type="ECO:0000313" key="2">
    <source>
        <dbReference type="EMBL" id="RBQ30231.1"/>
    </source>
</evidence>
<proteinExistence type="predicted"/>
<name>A0A366MVF7_9BACT</name>
<reference evidence="2 3" key="1">
    <citation type="submission" date="2017-10" db="EMBL/GenBank/DDBJ databases">
        <title>Genomics of the genus Arcobacter.</title>
        <authorList>
            <person name="Perez-Cataluna A."/>
            <person name="Figueras M.J."/>
        </authorList>
    </citation>
    <scope>NUCLEOTIDE SEQUENCE [LARGE SCALE GENOMIC DNA]</scope>
    <source>
        <strain evidence="2 3">CECT 9230</strain>
    </source>
</reference>
<keyword evidence="1" id="KW-0812">Transmembrane</keyword>
<protein>
    <submittedName>
        <fullName evidence="2">Uncharacterized protein</fullName>
    </submittedName>
</protein>
<keyword evidence="1" id="KW-1133">Transmembrane helix</keyword>
<dbReference type="OrthoDB" id="5365719at2"/>
<keyword evidence="3" id="KW-1185">Reference proteome</keyword>
<feature type="transmembrane region" description="Helical" evidence="1">
    <location>
        <begin position="12"/>
        <end position="33"/>
    </location>
</feature>
<evidence type="ECO:0000313" key="3">
    <source>
        <dbReference type="Proteomes" id="UP000252669"/>
    </source>
</evidence>
<sequence length="105" mass="12288">MSYEVRKLPKKTVIIISIIVILSFGIFLILQIFKTQRMAEILDTLGHKNIQNLKVVNKLSVEDIQTKLRSSVYKVVFYDNDMQKTCMGFVHHEKDNSYTKDFDCK</sequence>
<accession>A0A366MVF7</accession>
<keyword evidence="1" id="KW-0472">Membrane</keyword>
<dbReference type="AlphaFoldDB" id="A0A366MVF7"/>
<gene>
    <name evidence="2" type="ORF">CRU91_00885</name>
</gene>
<organism evidence="2 3">
    <name type="scientific">Aliarcobacter vitoriensis</name>
    <dbReference type="NCBI Taxonomy" id="2011099"/>
    <lineage>
        <taxon>Bacteria</taxon>
        <taxon>Pseudomonadati</taxon>
        <taxon>Campylobacterota</taxon>
        <taxon>Epsilonproteobacteria</taxon>
        <taxon>Campylobacterales</taxon>
        <taxon>Arcobacteraceae</taxon>
        <taxon>Aliarcobacter</taxon>
    </lineage>
</organism>
<dbReference type="Proteomes" id="UP000252669">
    <property type="component" value="Unassembled WGS sequence"/>
</dbReference>
<evidence type="ECO:0000256" key="1">
    <source>
        <dbReference type="SAM" id="Phobius"/>
    </source>
</evidence>
<dbReference type="RefSeq" id="WP_113892468.1">
    <property type="nucleotide sequence ID" value="NZ_JANJGA010000002.1"/>
</dbReference>
<comment type="caution">
    <text evidence="2">The sequence shown here is derived from an EMBL/GenBank/DDBJ whole genome shotgun (WGS) entry which is preliminary data.</text>
</comment>